<proteinExistence type="predicted"/>
<dbReference type="InParanoid" id="F4P7A2"/>
<gene>
    <name evidence="2" type="ORF">BATDEDRAFT_37170</name>
</gene>
<feature type="compositionally biased region" description="Low complexity" evidence="1">
    <location>
        <begin position="62"/>
        <end position="86"/>
    </location>
</feature>
<dbReference type="Proteomes" id="UP000007241">
    <property type="component" value="Unassembled WGS sequence"/>
</dbReference>
<evidence type="ECO:0000256" key="1">
    <source>
        <dbReference type="SAM" id="MobiDB-lite"/>
    </source>
</evidence>
<accession>F4P7A2</accession>
<evidence type="ECO:0000313" key="3">
    <source>
        <dbReference type="Proteomes" id="UP000007241"/>
    </source>
</evidence>
<dbReference type="GeneID" id="18241325"/>
<dbReference type="RefSeq" id="XP_006680439.1">
    <property type="nucleotide sequence ID" value="XM_006680376.1"/>
</dbReference>
<protein>
    <submittedName>
        <fullName evidence="2">Expressed protein</fullName>
    </submittedName>
</protein>
<feature type="compositionally biased region" description="Low complexity" evidence="1">
    <location>
        <begin position="39"/>
        <end position="54"/>
    </location>
</feature>
<keyword evidence="3" id="KW-1185">Reference proteome</keyword>
<organism evidence="2 3">
    <name type="scientific">Batrachochytrium dendrobatidis (strain JAM81 / FGSC 10211)</name>
    <name type="common">Frog chytrid fungus</name>
    <dbReference type="NCBI Taxonomy" id="684364"/>
    <lineage>
        <taxon>Eukaryota</taxon>
        <taxon>Fungi</taxon>
        <taxon>Fungi incertae sedis</taxon>
        <taxon>Chytridiomycota</taxon>
        <taxon>Chytridiomycota incertae sedis</taxon>
        <taxon>Chytridiomycetes</taxon>
        <taxon>Rhizophydiales</taxon>
        <taxon>Rhizophydiales incertae sedis</taxon>
        <taxon>Batrachochytrium</taxon>
    </lineage>
</organism>
<feature type="region of interest" description="Disordered" evidence="1">
    <location>
        <begin position="32"/>
        <end position="86"/>
    </location>
</feature>
<reference evidence="2 3" key="1">
    <citation type="submission" date="2009-12" db="EMBL/GenBank/DDBJ databases">
        <title>The draft genome of Batrachochytrium dendrobatidis.</title>
        <authorList>
            <consortium name="US DOE Joint Genome Institute (JGI-PGF)"/>
            <person name="Kuo A."/>
            <person name="Salamov A."/>
            <person name="Schmutz J."/>
            <person name="Lucas S."/>
            <person name="Pitluck S."/>
            <person name="Rosenblum E."/>
            <person name="Stajich J."/>
            <person name="Eisen M."/>
            <person name="Grigoriev I.V."/>
        </authorList>
    </citation>
    <scope>NUCLEOTIDE SEQUENCE [LARGE SCALE GENOMIC DNA]</scope>
    <source>
        <strain evidence="3">JAM81 / FGSC 10211</strain>
    </source>
</reference>
<dbReference type="HOGENOM" id="CLU_1643380_0_0_1"/>
<sequence>MTAVKVDADGFHEYASEVSVLAGGEEEFELLVSDLTAEDSAGGADDADVADGPAGPAGGEPAGSSSSSHSNSPMTSSQSISVKSVSSQQSNRLKSIFSISVTSQSQWSAGNSTTSSQSHCEGSVIPCFSEDIIAGLSSCKASEGIAIGISITAVTAGIKSP</sequence>
<dbReference type="EMBL" id="GL882887">
    <property type="protein sequence ID" value="EGF78849.1"/>
    <property type="molecule type" value="Genomic_DNA"/>
</dbReference>
<name>F4P7A2_BATDJ</name>
<dbReference type="AlphaFoldDB" id="F4P7A2"/>
<evidence type="ECO:0000313" key="2">
    <source>
        <dbReference type="EMBL" id="EGF78849.1"/>
    </source>
</evidence>